<dbReference type="Proteomes" id="UP001234787">
    <property type="component" value="Unassembled WGS sequence"/>
</dbReference>
<accession>A0AAD3NTP7</accession>
<comment type="subcellular location">
    <subcellularLocation>
        <location evidence="1">Membrane</location>
        <topology evidence="1">Multi-pass membrane protein</topology>
    </subcellularLocation>
</comment>
<feature type="region of interest" description="Disordered" evidence="6">
    <location>
        <begin position="144"/>
        <end position="194"/>
    </location>
</feature>
<dbReference type="PROSITE" id="PS50259">
    <property type="entry name" value="G_PROTEIN_RECEP_F3_4"/>
    <property type="match status" value="1"/>
</dbReference>
<protein>
    <recommendedName>
        <fullName evidence="8">G-protein coupled receptors family 3 profile domain-containing protein</fullName>
    </recommendedName>
</protein>
<evidence type="ECO:0000256" key="5">
    <source>
        <dbReference type="ARBA" id="ARBA00023180"/>
    </source>
</evidence>
<evidence type="ECO:0000256" key="4">
    <source>
        <dbReference type="ARBA" id="ARBA00023136"/>
    </source>
</evidence>
<feature type="transmembrane region" description="Helical" evidence="7">
    <location>
        <begin position="39"/>
        <end position="57"/>
    </location>
</feature>
<evidence type="ECO:0000256" key="7">
    <source>
        <dbReference type="SAM" id="Phobius"/>
    </source>
</evidence>
<evidence type="ECO:0000313" key="9">
    <source>
        <dbReference type="EMBL" id="GLJ59013.1"/>
    </source>
</evidence>
<evidence type="ECO:0000256" key="6">
    <source>
        <dbReference type="SAM" id="MobiDB-lite"/>
    </source>
</evidence>
<comment type="caution">
    <text evidence="9">The sequence shown here is derived from an EMBL/GenBank/DDBJ whole genome shotgun (WGS) entry which is preliminary data.</text>
</comment>
<dbReference type="EMBL" id="BSEH01000652">
    <property type="protein sequence ID" value="GLJ59013.1"/>
    <property type="molecule type" value="Genomic_DNA"/>
</dbReference>
<sequence length="217" mass="23524">MMYGALVTKTNRIARILAGSKKKILTRRLRFMSATSQVAITWLIVLCECLIILFMLIREPADKMLDYPADDRVLLVCNTTTLGIIVFKPEKNNRSFFTTTKMVRCHIGYQLGSAGAAAAAAAAAALNQENGHYQQQVALTDSASVQQQQLSSSSPPPPLPSLQQQQQQQPEPKPVATSTPANSSSSLDQQLHMDLAGQLGIAPASLEAALQGKQSFR</sequence>
<evidence type="ECO:0000256" key="1">
    <source>
        <dbReference type="ARBA" id="ARBA00004141"/>
    </source>
</evidence>
<keyword evidence="2 7" id="KW-0812">Transmembrane</keyword>
<evidence type="ECO:0000259" key="8">
    <source>
        <dbReference type="PROSITE" id="PS50259"/>
    </source>
</evidence>
<dbReference type="InterPro" id="IPR050726">
    <property type="entry name" value="mGluR"/>
</dbReference>
<evidence type="ECO:0000256" key="2">
    <source>
        <dbReference type="ARBA" id="ARBA00022692"/>
    </source>
</evidence>
<keyword evidence="4 7" id="KW-0472">Membrane</keyword>
<keyword evidence="3 7" id="KW-1133">Transmembrane helix</keyword>
<dbReference type="GO" id="GO:0004930">
    <property type="term" value="F:G protein-coupled receptor activity"/>
    <property type="evidence" value="ECO:0007669"/>
    <property type="project" value="InterPro"/>
</dbReference>
<keyword evidence="10" id="KW-1185">Reference proteome</keyword>
<gene>
    <name evidence="9" type="ORF">SUGI_1488400</name>
</gene>
<evidence type="ECO:0000256" key="3">
    <source>
        <dbReference type="ARBA" id="ARBA00022989"/>
    </source>
</evidence>
<keyword evidence="5" id="KW-0325">Glycoprotein</keyword>
<organism evidence="9 10">
    <name type="scientific">Cryptomeria japonica</name>
    <name type="common">Japanese cedar</name>
    <name type="synonym">Cupressus japonica</name>
    <dbReference type="NCBI Taxonomy" id="3369"/>
    <lineage>
        <taxon>Eukaryota</taxon>
        <taxon>Viridiplantae</taxon>
        <taxon>Streptophyta</taxon>
        <taxon>Embryophyta</taxon>
        <taxon>Tracheophyta</taxon>
        <taxon>Spermatophyta</taxon>
        <taxon>Pinopsida</taxon>
        <taxon>Pinidae</taxon>
        <taxon>Conifers II</taxon>
        <taxon>Cupressales</taxon>
        <taxon>Cupressaceae</taxon>
        <taxon>Cryptomeria</taxon>
    </lineage>
</organism>
<dbReference type="InterPro" id="IPR017978">
    <property type="entry name" value="GPCR_3_C"/>
</dbReference>
<feature type="compositionally biased region" description="Polar residues" evidence="6">
    <location>
        <begin position="176"/>
        <end position="189"/>
    </location>
</feature>
<evidence type="ECO:0000313" key="10">
    <source>
        <dbReference type="Proteomes" id="UP001234787"/>
    </source>
</evidence>
<proteinExistence type="predicted"/>
<dbReference type="PANTHER" id="PTHR24060">
    <property type="entry name" value="METABOTROPIC GLUTAMATE RECEPTOR"/>
    <property type="match status" value="1"/>
</dbReference>
<name>A0AAD3NTP7_CRYJA</name>
<feature type="domain" description="G-protein coupled receptors family 3 profile" evidence="8">
    <location>
        <begin position="1"/>
        <end position="85"/>
    </location>
</feature>
<feature type="compositionally biased region" description="Low complexity" evidence="6">
    <location>
        <begin position="161"/>
        <end position="170"/>
    </location>
</feature>
<reference evidence="9" key="1">
    <citation type="submission" date="2022-12" db="EMBL/GenBank/DDBJ databases">
        <title>Chromosome-Level Genome Assembly of Japanese Cedar (Cryptomeriajaponica D. Don).</title>
        <authorList>
            <person name="Fujino T."/>
            <person name="Yamaguchi K."/>
            <person name="Yokoyama T."/>
            <person name="Hamanaka T."/>
            <person name="Harazono Y."/>
            <person name="Kamada H."/>
            <person name="Kobayashi W."/>
            <person name="Ujino-Ihara T."/>
            <person name="Uchiyama K."/>
            <person name="Matsumoto A."/>
            <person name="Izuno A."/>
            <person name="Tsumura Y."/>
            <person name="Toyoda A."/>
            <person name="Shigenobu S."/>
            <person name="Moriguchi Y."/>
            <person name="Ueno S."/>
            <person name="Kasahara M."/>
        </authorList>
    </citation>
    <scope>NUCLEOTIDE SEQUENCE</scope>
</reference>
<dbReference type="AlphaFoldDB" id="A0AAD3NTP7"/>
<dbReference type="GO" id="GO:0016020">
    <property type="term" value="C:membrane"/>
    <property type="evidence" value="ECO:0007669"/>
    <property type="project" value="UniProtKB-SubCell"/>
</dbReference>
<dbReference type="Pfam" id="PF00003">
    <property type="entry name" value="7tm_3"/>
    <property type="match status" value="1"/>
</dbReference>